<accession>A0A8H5NRH4</accession>
<dbReference type="PROSITE" id="PS50837">
    <property type="entry name" value="NACHT"/>
    <property type="match status" value="1"/>
</dbReference>
<sequence>MENPISSTVKSLNATGSSRVHVGNSYNIAHHYRSGSEQDGAKKYLDALRSTDPRDDKARIEQTNGGLLKDSYVWILDSPEFITWRDESECGRLLWIRGDPGKGKTMLLSGLINELQPSTKLESPQKRSTMSFFFCQATNSGLNNYTAILKGLIYLLAIQHPALVADLNDECRQDRDHWNSKVSLEGFFRRMLGDPALGEIYLLVDALDECIEDLPLLLAFISSTSSSAKWIVTSRNRCEINELFGQASSKVALSLELHDDSVSEAVESYISYRTSELAYRKKIKDSAARRIHDYLSQNAHGTFLWVALVCQRLERCRAWEIPSQLLQLPPGLNKLYAQMMDQIRKSESCDLYIRILAVASTVFRPLTFAELKAMEDLNIDEETMPDLIVECGSFLTTKSDTVVFVHKSAKDFLLKESSNLLFRSGLAQHRYKLFQRCIDILQSLHKDMYGLLYPGVSLDEAHRNRPHPDPLHDSKYACIFWADHLQEAYKLFVEDDIVDYFRGADTAYNFIVQKFLFWLEALILRQNLSAGVKALRVLRDLFDKERPNYKALIEDALRFLYLFFPVMESYPLQIYASGLIFSPHQSLVRRLFQPHTSGIFSRFPKIDDYWNPIRSIFDIHEDIEDFEPVMTFAPSSDLLLLTTFSSLIRWHVNHEPIPEIVKKDPIYEMTAFSLDGKWLALVSSSSHRDSEKPSLRTLHVRNWKLNRTIWSKALGYRSVCGIAISPDSQCLLVLYDEELEVYNIEGVMSRLYPLGTNNESVRFSFSSDSSWAALTITTRETDSTLYVTGRETDSTLYAIDLKTGKQYRSLKVEHIGTIRDAAFIPNTHWLMICTVQNTVYLWNVLEWTLETWRHLYHGASWLAFSHSSPWVAFSACGWLFIYNLAHRTLLKEIQVPSTRRIAVSFDDETIACAANGSIHLVDVRALFADERPSRATDSIPTGWQD</sequence>
<dbReference type="InterPro" id="IPR027417">
    <property type="entry name" value="P-loop_NTPase"/>
</dbReference>
<dbReference type="SUPFAM" id="SSF50969">
    <property type="entry name" value="YVTN repeat-like/Quinoprotein amine dehydrogenase"/>
    <property type="match status" value="1"/>
</dbReference>
<dbReference type="InterPro" id="IPR011044">
    <property type="entry name" value="Quino_amine_DH_bsu"/>
</dbReference>
<reference evidence="3 4" key="1">
    <citation type="submission" date="2020-05" db="EMBL/GenBank/DDBJ databases">
        <title>Identification and distribution of gene clusters putatively required for synthesis of sphingolipid metabolism inhibitors in phylogenetically diverse species of the filamentous fungus Fusarium.</title>
        <authorList>
            <person name="Kim H.-S."/>
            <person name="Busman M."/>
            <person name="Brown D.W."/>
            <person name="Divon H."/>
            <person name="Uhlig S."/>
            <person name="Proctor R.H."/>
        </authorList>
    </citation>
    <scope>NUCLEOTIDE SEQUENCE [LARGE SCALE GENOMIC DNA]</scope>
    <source>
        <strain evidence="3 4">NRRL 25211</strain>
    </source>
</reference>
<dbReference type="EMBL" id="JAAOAR010000808">
    <property type="protein sequence ID" value="KAF5573430.1"/>
    <property type="molecule type" value="Genomic_DNA"/>
</dbReference>
<proteinExistence type="predicted"/>
<dbReference type="Pfam" id="PF24883">
    <property type="entry name" value="NPHP3_N"/>
    <property type="match status" value="1"/>
</dbReference>
<organism evidence="3 4">
    <name type="scientific">Fusarium pseudoanthophilum</name>
    <dbReference type="NCBI Taxonomy" id="48495"/>
    <lineage>
        <taxon>Eukaryota</taxon>
        <taxon>Fungi</taxon>
        <taxon>Dikarya</taxon>
        <taxon>Ascomycota</taxon>
        <taxon>Pezizomycotina</taxon>
        <taxon>Sordariomycetes</taxon>
        <taxon>Hypocreomycetidae</taxon>
        <taxon>Hypocreales</taxon>
        <taxon>Nectriaceae</taxon>
        <taxon>Fusarium</taxon>
        <taxon>Fusarium fujikuroi species complex</taxon>
    </lineage>
</organism>
<dbReference type="SUPFAM" id="SSF52540">
    <property type="entry name" value="P-loop containing nucleoside triphosphate hydrolases"/>
    <property type="match status" value="1"/>
</dbReference>
<dbReference type="InterPro" id="IPR015943">
    <property type="entry name" value="WD40/YVTN_repeat-like_dom_sf"/>
</dbReference>
<dbReference type="Gene3D" id="3.40.50.300">
    <property type="entry name" value="P-loop containing nucleotide triphosphate hydrolases"/>
    <property type="match status" value="1"/>
</dbReference>
<evidence type="ECO:0000259" key="2">
    <source>
        <dbReference type="PROSITE" id="PS50837"/>
    </source>
</evidence>
<gene>
    <name evidence="3" type="ORF">FPANT_12370</name>
</gene>
<name>A0A8H5NRH4_9HYPO</name>
<dbReference type="SMART" id="SM00320">
    <property type="entry name" value="WD40"/>
    <property type="match status" value="2"/>
</dbReference>
<dbReference type="InterPro" id="IPR031351">
    <property type="entry name" value="NWD2_N"/>
</dbReference>
<dbReference type="InterPro" id="IPR007111">
    <property type="entry name" value="NACHT_NTPase"/>
</dbReference>
<feature type="domain" description="NACHT" evidence="2">
    <location>
        <begin position="92"/>
        <end position="311"/>
    </location>
</feature>
<dbReference type="InterPro" id="IPR056884">
    <property type="entry name" value="NPHP3-like_N"/>
</dbReference>
<dbReference type="Pfam" id="PF17108">
    <property type="entry name" value="HET-S"/>
    <property type="match status" value="1"/>
</dbReference>
<evidence type="ECO:0000256" key="1">
    <source>
        <dbReference type="ARBA" id="ARBA00022737"/>
    </source>
</evidence>
<evidence type="ECO:0000313" key="4">
    <source>
        <dbReference type="Proteomes" id="UP000544095"/>
    </source>
</evidence>
<evidence type="ECO:0000313" key="3">
    <source>
        <dbReference type="EMBL" id="KAF5573430.1"/>
    </source>
</evidence>
<dbReference type="Gene3D" id="2.130.10.10">
    <property type="entry name" value="YVTN repeat-like/Quinoprotein amine dehydrogenase"/>
    <property type="match status" value="2"/>
</dbReference>
<dbReference type="InterPro" id="IPR001680">
    <property type="entry name" value="WD40_rpt"/>
</dbReference>
<dbReference type="Proteomes" id="UP000544095">
    <property type="component" value="Unassembled WGS sequence"/>
</dbReference>
<comment type="caution">
    <text evidence="3">The sequence shown here is derived from an EMBL/GenBank/DDBJ whole genome shotgun (WGS) entry which is preliminary data.</text>
</comment>
<dbReference type="AlphaFoldDB" id="A0A8H5NRH4"/>
<keyword evidence="1" id="KW-0677">Repeat</keyword>
<dbReference type="PANTHER" id="PTHR10039:SF17">
    <property type="entry name" value="FUNGAL STAND N-TERMINAL GOODBYE DOMAIN-CONTAINING PROTEIN-RELATED"/>
    <property type="match status" value="1"/>
</dbReference>
<dbReference type="PANTHER" id="PTHR10039">
    <property type="entry name" value="AMELOGENIN"/>
    <property type="match status" value="1"/>
</dbReference>
<protein>
    <submittedName>
        <fullName evidence="3">Heterokaryon incompatibility protein het-E-1</fullName>
    </submittedName>
</protein>
<keyword evidence="4" id="KW-1185">Reference proteome</keyword>